<proteinExistence type="predicted"/>
<dbReference type="EMBL" id="ML732256">
    <property type="protein sequence ID" value="KAB8072076.1"/>
    <property type="molecule type" value="Genomic_DNA"/>
</dbReference>
<dbReference type="PANTHER" id="PTHR42070:SF1">
    <property type="entry name" value="FILAMENT ASSOCIATED PROTEIN, PUTATIVE (AFU_ORTHOLOGUE AFUA_8G06630)-RELATED"/>
    <property type="match status" value="1"/>
</dbReference>
<feature type="region of interest" description="Disordered" evidence="1">
    <location>
        <begin position="1"/>
        <end position="23"/>
    </location>
</feature>
<dbReference type="PANTHER" id="PTHR42070">
    <property type="entry name" value="FILAMENT ASSOCIATED PROTEIN, PUTATIVE (AFU_ORTHOLOGUE AFUA_8G06630)-RELATED"/>
    <property type="match status" value="1"/>
</dbReference>
<dbReference type="AlphaFoldDB" id="A0A5N5WU54"/>
<accession>A0A5N5WU54</accession>
<gene>
    <name evidence="2" type="ORF">BDV29DRAFT_192821</name>
</gene>
<name>A0A5N5WU54_9EURO</name>
<keyword evidence="3" id="KW-1185">Reference proteome</keyword>
<dbReference type="CDD" id="cd14688">
    <property type="entry name" value="bZIP_YAP"/>
    <property type="match status" value="1"/>
</dbReference>
<evidence type="ECO:0008006" key="4">
    <source>
        <dbReference type="Google" id="ProtNLM"/>
    </source>
</evidence>
<dbReference type="OrthoDB" id="4505928at2759"/>
<feature type="region of interest" description="Disordered" evidence="1">
    <location>
        <begin position="142"/>
        <end position="161"/>
    </location>
</feature>
<evidence type="ECO:0000256" key="1">
    <source>
        <dbReference type="SAM" id="MobiDB-lite"/>
    </source>
</evidence>
<feature type="compositionally biased region" description="Basic and acidic residues" evidence="1">
    <location>
        <begin position="1"/>
        <end position="15"/>
    </location>
</feature>
<organism evidence="2 3">
    <name type="scientific">Aspergillus leporis</name>
    <dbReference type="NCBI Taxonomy" id="41062"/>
    <lineage>
        <taxon>Eukaryota</taxon>
        <taxon>Fungi</taxon>
        <taxon>Dikarya</taxon>
        <taxon>Ascomycota</taxon>
        <taxon>Pezizomycotina</taxon>
        <taxon>Eurotiomycetes</taxon>
        <taxon>Eurotiomycetidae</taxon>
        <taxon>Eurotiales</taxon>
        <taxon>Aspergillaceae</taxon>
        <taxon>Aspergillus</taxon>
        <taxon>Aspergillus subgen. Circumdati</taxon>
    </lineage>
</organism>
<reference evidence="2 3" key="1">
    <citation type="submission" date="2019-04" db="EMBL/GenBank/DDBJ databases">
        <title>Friends and foes A comparative genomics study of 23 Aspergillus species from section Flavi.</title>
        <authorList>
            <consortium name="DOE Joint Genome Institute"/>
            <person name="Kjaerbolling I."/>
            <person name="Vesth T."/>
            <person name="Frisvad J.C."/>
            <person name="Nybo J.L."/>
            <person name="Theobald S."/>
            <person name="Kildgaard S."/>
            <person name="Isbrandt T."/>
            <person name="Kuo A."/>
            <person name="Sato A."/>
            <person name="Lyhne E.K."/>
            <person name="Kogle M.E."/>
            <person name="Wiebenga A."/>
            <person name="Kun R.S."/>
            <person name="Lubbers R.J."/>
            <person name="Makela M.R."/>
            <person name="Barry K."/>
            <person name="Chovatia M."/>
            <person name="Clum A."/>
            <person name="Daum C."/>
            <person name="Haridas S."/>
            <person name="He G."/>
            <person name="LaButti K."/>
            <person name="Lipzen A."/>
            <person name="Mondo S."/>
            <person name="Riley R."/>
            <person name="Salamov A."/>
            <person name="Simmons B.A."/>
            <person name="Magnuson J.K."/>
            <person name="Henrissat B."/>
            <person name="Mortensen U.H."/>
            <person name="Larsen T.O."/>
            <person name="Devries R.P."/>
            <person name="Grigoriev I.V."/>
            <person name="Machida M."/>
            <person name="Baker S.E."/>
            <person name="Andersen M.R."/>
        </authorList>
    </citation>
    <scope>NUCLEOTIDE SEQUENCE [LARGE SCALE GENOMIC DNA]</scope>
    <source>
        <strain evidence="2 3">CBS 151.66</strain>
    </source>
</reference>
<dbReference type="Proteomes" id="UP000326565">
    <property type="component" value="Unassembled WGS sequence"/>
</dbReference>
<evidence type="ECO:0000313" key="2">
    <source>
        <dbReference type="EMBL" id="KAB8072076.1"/>
    </source>
</evidence>
<evidence type="ECO:0000313" key="3">
    <source>
        <dbReference type="Proteomes" id="UP000326565"/>
    </source>
</evidence>
<sequence>MKNKQHEAGEVDKRGGQRRSRARRKEYIQVLEQRLHKFETLDVQATREAQVAGRKAAVENTHLRSLLRLHGVFDQDVQEYLRAHTANIVHSIFHSGAGSSQLSSFNCECKNPLYKMANTEPNSSLSSPPINQQVTISKNQISDGEQRVPVDSPTHGQSTPCETAAKINTSMRNNYDARSRSELGCHSNSNCMVRNMDIFQLLDE</sequence>
<protein>
    <recommendedName>
        <fullName evidence="4">BZIP domain-containing protein</fullName>
    </recommendedName>
</protein>